<dbReference type="GO" id="GO:0003677">
    <property type="term" value="F:DNA binding"/>
    <property type="evidence" value="ECO:0007669"/>
    <property type="project" value="InterPro"/>
</dbReference>
<dbReference type="PRINTS" id="PR00364">
    <property type="entry name" value="DISEASERSIST"/>
</dbReference>
<organism evidence="2 3">
    <name type="scientific">Nonomuraea solani</name>
    <dbReference type="NCBI Taxonomy" id="1144553"/>
    <lineage>
        <taxon>Bacteria</taxon>
        <taxon>Bacillati</taxon>
        <taxon>Actinomycetota</taxon>
        <taxon>Actinomycetes</taxon>
        <taxon>Streptosporangiales</taxon>
        <taxon>Streptosporangiaceae</taxon>
        <taxon>Nonomuraea</taxon>
    </lineage>
</organism>
<evidence type="ECO:0000313" key="2">
    <source>
        <dbReference type="EMBL" id="SEH02603.1"/>
    </source>
</evidence>
<dbReference type="Proteomes" id="UP000236732">
    <property type="component" value="Unassembled WGS sequence"/>
</dbReference>
<dbReference type="InterPro" id="IPR010982">
    <property type="entry name" value="Lambda_DNA-bd_dom_sf"/>
</dbReference>
<dbReference type="Pfam" id="PF13560">
    <property type="entry name" value="HTH_31"/>
    <property type="match status" value="1"/>
</dbReference>
<reference evidence="2 3" key="1">
    <citation type="submission" date="2016-10" db="EMBL/GenBank/DDBJ databases">
        <authorList>
            <person name="de Groot N.N."/>
        </authorList>
    </citation>
    <scope>NUCLEOTIDE SEQUENCE [LARGE SCALE GENOMIC DNA]</scope>
    <source>
        <strain evidence="2 3">CGMCC 4.7037</strain>
    </source>
</reference>
<evidence type="ECO:0000313" key="3">
    <source>
        <dbReference type="Proteomes" id="UP000236732"/>
    </source>
</evidence>
<dbReference type="AlphaFoldDB" id="A0A1H6EZ08"/>
<sequence>MTDRVVENGKPDLGELLRSWRERALLTQDQLAARAGLNVRTVRRWEAGRLGRPRGTSMRSVATALGLGGAELSMLLSAAITVPEISSPVRTTPRQLPADVAAFVGRTRELAVLGEIAGTITVIDGMAGAGKTALAVHAAHRLVSRFPDGDLYVDLHGHTQGRAAADSSDTLARLLEVLGVPGESIPRHLDDRAALYRSVLAGRRMVIVLDDAADEEQVRPLLPGAGGCPTLVTSRRRLAGLDGVRTVSVDVLPLADAIGLFIGAAGKGRVAGVPWEVLAGVVRRCGLLPLAIRLAAARLTAHPAWSVSHLLERLDEHRRLLSELRAGERSVTAALDTSYWRLGADERRAYRVLGLRTAPDFAPDAAAALLATTADRASVLLDRLQEVHLLQEPIAGRYRFHALIRAHATAMALDEESPRLLDLVR</sequence>
<evidence type="ECO:0000259" key="1">
    <source>
        <dbReference type="PROSITE" id="PS50943"/>
    </source>
</evidence>
<dbReference type="SUPFAM" id="SSF47413">
    <property type="entry name" value="lambda repressor-like DNA-binding domains"/>
    <property type="match status" value="1"/>
</dbReference>
<dbReference type="SMART" id="SM00530">
    <property type="entry name" value="HTH_XRE"/>
    <property type="match status" value="1"/>
</dbReference>
<dbReference type="SUPFAM" id="SSF52540">
    <property type="entry name" value="P-loop containing nucleoside triphosphate hydrolases"/>
    <property type="match status" value="1"/>
</dbReference>
<accession>A0A1H6EZ08</accession>
<dbReference type="Pfam" id="PF00931">
    <property type="entry name" value="NB-ARC"/>
    <property type="match status" value="1"/>
</dbReference>
<name>A0A1H6EZ08_9ACTN</name>
<gene>
    <name evidence="2" type="ORF">SAMN05444920_12830</name>
</gene>
<keyword evidence="3" id="KW-1185">Reference proteome</keyword>
<proteinExistence type="predicted"/>
<dbReference type="OrthoDB" id="7628974at2"/>
<dbReference type="PANTHER" id="PTHR47691:SF3">
    <property type="entry name" value="HTH-TYPE TRANSCRIPTIONAL REGULATOR RV0890C-RELATED"/>
    <property type="match status" value="1"/>
</dbReference>
<dbReference type="RefSeq" id="WP_103963639.1">
    <property type="nucleotide sequence ID" value="NZ_FNVT01000028.1"/>
</dbReference>
<feature type="domain" description="HTH cro/C1-type" evidence="1">
    <location>
        <begin position="17"/>
        <end position="72"/>
    </location>
</feature>
<dbReference type="Gene3D" id="1.10.260.40">
    <property type="entry name" value="lambda repressor-like DNA-binding domains"/>
    <property type="match status" value="1"/>
</dbReference>
<dbReference type="InterPro" id="IPR027417">
    <property type="entry name" value="P-loop_NTPase"/>
</dbReference>
<dbReference type="PANTHER" id="PTHR47691">
    <property type="entry name" value="REGULATOR-RELATED"/>
    <property type="match status" value="1"/>
</dbReference>
<dbReference type="PROSITE" id="PS50943">
    <property type="entry name" value="HTH_CROC1"/>
    <property type="match status" value="1"/>
</dbReference>
<dbReference type="EMBL" id="FNVT01000028">
    <property type="protein sequence ID" value="SEH02603.1"/>
    <property type="molecule type" value="Genomic_DNA"/>
</dbReference>
<dbReference type="Gene3D" id="3.40.50.300">
    <property type="entry name" value="P-loop containing nucleotide triphosphate hydrolases"/>
    <property type="match status" value="1"/>
</dbReference>
<dbReference type="GO" id="GO:0043531">
    <property type="term" value="F:ADP binding"/>
    <property type="evidence" value="ECO:0007669"/>
    <property type="project" value="InterPro"/>
</dbReference>
<dbReference type="CDD" id="cd00093">
    <property type="entry name" value="HTH_XRE"/>
    <property type="match status" value="1"/>
</dbReference>
<dbReference type="InterPro" id="IPR002182">
    <property type="entry name" value="NB-ARC"/>
</dbReference>
<protein>
    <submittedName>
        <fullName evidence="2">NB-ARC domain-containing protein</fullName>
    </submittedName>
</protein>
<dbReference type="InterPro" id="IPR001387">
    <property type="entry name" value="Cro/C1-type_HTH"/>
</dbReference>